<accession>A0A5C5ZR85</accession>
<evidence type="ECO:0000313" key="2">
    <source>
        <dbReference type="EMBL" id="TWT89558.1"/>
    </source>
</evidence>
<dbReference type="InterPro" id="IPR015943">
    <property type="entry name" value="WD40/YVTN_repeat-like_dom_sf"/>
</dbReference>
<comment type="caution">
    <text evidence="2">The sequence shown here is derived from an EMBL/GenBank/DDBJ whole genome shotgun (WGS) entry which is preliminary data.</text>
</comment>
<dbReference type="SMART" id="SM00564">
    <property type="entry name" value="PQQ"/>
    <property type="match status" value="2"/>
</dbReference>
<dbReference type="OrthoDB" id="9815737at2"/>
<dbReference type="SUPFAM" id="SSF50998">
    <property type="entry name" value="Quinoprotein alcohol dehydrogenase-like"/>
    <property type="match status" value="1"/>
</dbReference>
<feature type="domain" description="Pyrrolo-quinoline quinone repeat" evidence="1">
    <location>
        <begin position="112"/>
        <end position="355"/>
    </location>
</feature>
<keyword evidence="3" id="KW-1185">Reference proteome</keyword>
<protein>
    <submittedName>
        <fullName evidence="2">Outer membrane protein assembly factor BamB</fullName>
    </submittedName>
</protein>
<gene>
    <name evidence="2" type="primary">bamB_6</name>
    <name evidence="2" type="ORF">Pla100_54870</name>
</gene>
<proteinExistence type="predicted"/>
<name>A0A5C5ZR85_9BACT</name>
<sequence>MLVLLDTDTLQESAPPFPHQMVSHNLSPTIRLDRFVVAVAFFALVASASEGEDWFRYRGPDLNGISSESILSVPWDADGPDVPWRTQVGTGLSSVAISEGSLYTIGNEANTDTVVCLSTHDGEVFWKHSYPCPTDPNEFEGGPTSTPTVDGDRVYTLSRTGDLFCFDKRTGDVVWSTNVAEETEVRIPAWGFAGSPLVYGDLLILNVGDAGAAFQKSDGTLVWKSDDKDSGYATPVPFQDKAIILASARSYVAVDASTGGELWRQRWLTTFGCNAADPIIQNNQVFLSSGYNRGSALLKVQDGEPEVVWKNKDLQNQISTSVLIDGHIYGIHGDVDNGTELRCIEFATGELKWATDAVRPGGLSAAGDRLVILSGSGELVIAGANAAQFDPVCRHFILDEKCWTAPVVSQGKIYCRSVRGDLACIVVQ</sequence>
<dbReference type="EMBL" id="SJPM01000017">
    <property type="protein sequence ID" value="TWT89558.1"/>
    <property type="molecule type" value="Genomic_DNA"/>
</dbReference>
<dbReference type="PANTHER" id="PTHR34512">
    <property type="entry name" value="CELL SURFACE PROTEIN"/>
    <property type="match status" value="1"/>
</dbReference>
<dbReference type="InterPro" id="IPR018391">
    <property type="entry name" value="PQQ_b-propeller_rpt"/>
</dbReference>
<dbReference type="Proteomes" id="UP000316213">
    <property type="component" value="Unassembled WGS sequence"/>
</dbReference>
<evidence type="ECO:0000313" key="3">
    <source>
        <dbReference type="Proteomes" id="UP000316213"/>
    </source>
</evidence>
<dbReference type="PANTHER" id="PTHR34512:SF30">
    <property type="entry name" value="OUTER MEMBRANE PROTEIN ASSEMBLY FACTOR BAMB"/>
    <property type="match status" value="1"/>
</dbReference>
<dbReference type="Gene3D" id="2.130.10.10">
    <property type="entry name" value="YVTN repeat-like/Quinoprotein amine dehydrogenase"/>
    <property type="match status" value="1"/>
</dbReference>
<dbReference type="AlphaFoldDB" id="A0A5C5ZR85"/>
<dbReference type="InterPro" id="IPR011047">
    <property type="entry name" value="Quinoprotein_ADH-like_sf"/>
</dbReference>
<organism evidence="2 3">
    <name type="scientific">Neorhodopirellula pilleata</name>
    <dbReference type="NCBI Taxonomy" id="2714738"/>
    <lineage>
        <taxon>Bacteria</taxon>
        <taxon>Pseudomonadati</taxon>
        <taxon>Planctomycetota</taxon>
        <taxon>Planctomycetia</taxon>
        <taxon>Pirellulales</taxon>
        <taxon>Pirellulaceae</taxon>
        <taxon>Neorhodopirellula</taxon>
    </lineage>
</organism>
<dbReference type="Pfam" id="PF13360">
    <property type="entry name" value="PQQ_2"/>
    <property type="match status" value="1"/>
</dbReference>
<evidence type="ECO:0000259" key="1">
    <source>
        <dbReference type="Pfam" id="PF13360"/>
    </source>
</evidence>
<reference evidence="2 3" key="1">
    <citation type="submission" date="2019-02" db="EMBL/GenBank/DDBJ databases">
        <title>Deep-cultivation of Planctomycetes and their phenomic and genomic characterization uncovers novel biology.</title>
        <authorList>
            <person name="Wiegand S."/>
            <person name="Jogler M."/>
            <person name="Boedeker C."/>
            <person name="Pinto D."/>
            <person name="Vollmers J."/>
            <person name="Rivas-Marin E."/>
            <person name="Kohn T."/>
            <person name="Peeters S.H."/>
            <person name="Heuer A."/>
            <person name="Rast P."/>
            <person name="Oberbeckmann S."/>
            <person name="Bunk B."/>
            <person name="Jeske O."/>
            <person name="Meyerdierks A."/>
            <person name="Storesund J.E."/>
            <person name="Kallscheuer N."/>
            <person name="Luecker S."/>
            <person name="Lage O.M."/>
            <person name="Pohl T."/>
            <person name="Merkel B.J."/>
            <person name="Hornburger P."/>
            <person name="Mueller R.-W."/>
            <person name="Bruemmer F."/>
            <person name="Labrenz M."/>
            <person name="Spormann A.M."/>
            <person name="Op Den Camp H."/>
            <person name="Overmann J."/>
            <person name="Amann R."/>
            <person name="Jetten M.S.M."/>
            <person name="Mascher T."/>
            <person name="Medema M.H."/>
            <person name="Devos D.P."/>
            <person name="Kaster A.-K."/>
            <person name="Ovreas L."/>
            <person name="Rohde M."/>
            <person name="Galperin M.Y."/>
            <person name="Jogler C."/>
        </authorList>
    </citation>
    <scope>NUCLEOTIDE SEQUENCE [LARGE SCALE GENOMIC DNA]</scope>
    <source>
        <strain evidence="2 3">Pla100</strain>
    </source>
</reference>
<dbReference type="InterPro" id="IPR002372">
    <property type="entry name" value="PQQ_rpt_dom"/>
</dbReference>